<evidence type="ECO:0000313" key="8">
    <source>
        <dbReference type="EMBL" id="KKZ65460.1"/>
    </source>
</evidence>
<evidence type="ECO:0000256" key="1">
    <source>
        <dbReference type="ARBA" id="ARBA00004141"/>
    </source>
</evidence>
<comment type="subcellular location">
    <subcellularLocation>
        <location evidence="1">Membrane</location>
        <topology evidence="1">Multi-pass membrane protein</topology>
    </subcellularLocation>
</comment>
<feature type="transmembrane region" description="Helical" evidence="7">
    <location>
        <begin position="29"/>
        <end position="55"/>
    </location>
</feature>
<dbReference type="GO" id="GO:0016020">
    <property type="term" value="C:membrane"/>
    <property type="evidence" value="ECO:0007669"/>
    <property type="project" value="UniProtKB-SubCell"/>
</dbReference>
<evidence type="ECO:0000256" key="7">
    <source>
        <dbReference type="SAM" id="Phobius"/>
    </source>
</evidence>
<feature type="transmembrane region" description="Helical" evidence="7">
    <location>
        <begin position="224"/>
        <end position="248"/>
    </location>
</feature>
<comment type="similarity">
    <text evidence="2">Belongs to the TMEM19 family.</text>
</comment>
<evidence type="ECO:0000256" key="4">
    <source>
        <dbReference type="ARBA" id="ARBA00022989"/>
    </source>
</evidence>
<comment type="caution">
    <text evidence="8">The sequence shown here is derived from an EMBL/GenBank/DDBJ whole genome shotgun (WGS) entry which is preliminary data.</text>
</comment>
<accession>A0A0G2I5F7</accession>
<dbReference type="PANTHER" id="PTHR13353:SF5">
    <property type="entry name" value="TRANSMEMBRANE PROTEIN 19"/>
    <property type="match status" value="1"/>
</dbReference>
<dbReference type="VEuPathDB" id="FungiDB:EMCG_08692"/>
<dbReference type="Pfam" id="PF01940">
    <property type="entry name" value="DUF92"/>
    <property type="match status" value="1"/>
</dbReference>
<evidence type="ECO:0000256" key="3">
    <source>
        <dbReference type="ARBA" id="ARBA00022692"/>
    </source>
</evidence>
<feature type="compositionally biased region" description="Basic and acidic residues" evidence="6">
    <location>
        <begin position="321"/>
        <end position="331"/>
    </location>
</feature>
<evidence type="ECO:0000313" key="9">
    <source>
        <dbReference type="Proteomes" id="UP000034164"/>
    </source>
</evidence>
<gene>
    <name evidence="8" type="ORF">EMCG_08692</name>
</gene>
<keyword evidence="4 7" id="KW-1133">Transmembrane helix</keyword>
<dbReference type="PANTHER" id="PTHR13353">
    <property type="entry name" value="TRANSMEMBRANE PROTEIN 19"/>
    <property type="match status" value="1"/>
</dbReference>
<name>A0A0G2I5F7_9EURO</name>
<sequence>MKQIIALPATLALVYRAWSRKSLTAVGIVAAALTAVVHALHPCAAPFTFLVVFFLSGTYVTKIKHDVKSRLTVSSYGSVGGEGPRTHVQVLANSVVASILILLDVHRLHREDQPASSYCFPYGGGIFMVGIVANYAVVAADTFSSELGILSKSQPRLITSLTFRTVPPGTNGGVTLAGLLAGALGAFIIGVTSLILPFCPVNSEVGLTKSGFEGGEAWGWREKAFWIVAVTIWGTLGSVLDSILGGLLQASIVDKRTGKIVEGAGGRKVLVHPGESIITGLEEPSNREGSRIRVAEDIANILTTGPSLRKRRSSSLGGPPDFEHESRKIESGHDLLDNNQVNLLMAAIMSVSAMVVTWYVM</sequence>
<feature type="region of interest" description="Disordered" evidence="6">
    <location>
        <begin position="308"/>
        <end position="331"/>
    </location>
</feature>
<evidence type="ECO:0000256" key="5">
    <source>
        <dbReference type="ARBA" id="ARBA00023136"/>
    </source>
</evidence>
<keyword evidence="5 7" id="KW-0472">Membrane</keyword>
<dbReference type="Proteomes" id="UP000034164">
    <property type="component" value="Unassembled WGS sequence"/>
</dbReference>
<dbReference type="InterPro" id="IPR002794">
    <property type="entry name" value="DUF92_TMEM19"/>
</dbReference>
<dbReference type="AlphaFoldDB" id="A0A0G2I5F7"/>
<dbReference type="GO" id="GO:0016829">
    <property type="term" value="F:lyase activity"/>
    <property type="evidence" value="ECO:0007669"/>
    <property type="project" value="UniProtKB-KW"/>
</dbReference>
<feature type="transmembrane region" description="Helical" evidence="7">
    <location>
        <begin position="341"/>
        <end position="360"/>
    </location>
</feature>
<evidence type="ECO:0000256" key="6">
    <source>
        <dbReference type="SAM" id="MobiDB-lite"/>
    </source>
</evidence>
<dbReference type="OrthoDB" id="30881at2759"/>
<evidence type="ECO:0000256" key="2">
    <source>
        <dbReference type="ARBA" id="ARBA00009012"/>
    </source>
</evidence>
<dbReference type="EMBL" id="LCZI01000638">
    <property type="protein sequence ID" value="KKZ65460.1"/>
    <property type="molecule type" value="Genomic_DNA"/>
</dbReference>
<keyword evidence="3 7" id="KW-0812">Transmembrane</keyword>
<feature type="transmembrane region" description="Helical" evidence="7">
    <location>
        <begin position="174"/>
        <end position="196"/>
    </location>
</feature>
<proteinExistence type="inferred from homology"/>
<organism evidence="8 9">
    <name type="scientific">[Emmonsia] crescens</name>
    <dbReference type="NCBI Taxonomy" id="73230"/>
    <lineage>
        <taxon>Eukaryota</taxon>
        <taxon>Fungi</taxon>
        <taxon>Dikarya</taxon>
        <taxon>Ascomycota</taxon>
        <taxon>Pezizomycotina</taxon>
        <taxon>Eurotiomycetes</taxon>
        <taxon>Eurotiomycetidae</taxon>
        <taxon>Onygenales</taxon>
        <taxon>Ajellomycetaceae</taxon>
        <taxon>Emergomyces</taxon>
    </lineage>
</organism>
<protein>
    <submittedName>
        <fullName evidence="8">Pyruvate formate lyase activating enzyme</fullName>
    </submittedName>
</protein>
<reference evidence="9" key="1">
    <citation type="journal article" date="2015" name="PLoS Genet.">
        <title>The dynamic genome and transcriptome of the human fungal pathogen Blastomyces and close relative Emmonsia.</title>
        <authorList>
            <person name="Munoz J.F."/>
            <person name="Gauthier G.M."/>
            <person name="Desjardins C.A."/>
            <person name="Gallo J.E."/>
            <person name="Holder J."/>
            <person name="Sullivan T.D."/>
            <person name="Marty A.J."/>
            <person name="Carmen J.C."/>
            <person name="Chen Z."/>
            <person name="Ding L."/>
            <person name="Gujja S."/>
            <person name="Magrini V."/>
            <person name="Misas E."/>
            <person name="Mitreva M."/>
            <person name="Priest M."/>
            <person name="Saif S."/>
            <person name="Whiston E.A."/>
            <person name="Young S."/>
            <person name="Zeng Q."/>
            <person name="Goldman W.E."/>
            <person name="Mardis E.R."/>
            <person name="Taylor J.W."/>
            <person name="McEwen J.G."/>
            <person name="Clay O.K."/>
            <person name="Klein B.S."/>
            <person name="Cuomo C.A."/>
        </authorList>
    </citation>
    <scope>NUCLEOTIDE SEQUENCE [LARGE SCALE GENOMIC DNA]</scope>
    <source>
        <strain evidence="9">UAMH 3008</strain>
    </source>
</reference>
<keyword evidence="8" id="KW-0670">Pyruvate</keyword>
<keyword evidence="8" id="KW-0456">Lyase</keyword>